<sequence length="536" mass="61070">MDITLDADLKTISIIILEYTLYFALLQIGRSQGRKGHRAWILATAILLHLAQRRTIYDATGCPSFMFNDILITGLPSNEASITNDEPYWPSTALTPPPSIPPYPINITNAILLHNAIVDSALASLPHARPLLQKSYFTLHDFSPSNPSNHAVLARLSEPVHDFLDGIYVWPSNAFSLTPRLRSPPYPTDLSPDPDNDEWMWYDEFPDGVLLYASGAMESDDQGLVYDQRTNLVRLFPWRDGGERPGESYWAPLEEVLGLLLREVQEGRAVVGEEAMEKAGPQGSEERARDLWFEEVWRRKEWIASDVDRAVGMWEAYLALVGMKTGRFGGGEGFMVDKEVVEELEGGRWARALLPRLKRPGFEFVAPGLKMMSAEMVARTLDHDRRRRRVKENEWEMEKDPVSLLFYSDVRVSNLSYTERDKRWVAPYYIKNTVLDDRCGVYLINGNEDRIFSVLPHTTDEDTSVGFGQFWGVTHAKLLNETEERLYDATHGLQDFRFHHVIARWADLVLSGDWTVGADGVWGSLEHAWEKIPGWM</sequence>
<organism evidence="1 2">
    <name type="scientific">Elsinoe australis</name>
    <dbReference type="NCBI Taxonomy" id="40998"/>
    <lineage>
        <taxon>Eukaryota</taxon>
        <taxon>Fungi</taxon>
        <taxon>Dikarya</taxon>
        <taxon>Ascomycota</taxon>
        <taxon>Pezizomycotina</taxon>
        <taxon>Dothideomycetes</taxon>
        <taxon>Dothideomycetidae</taxon>
        <taxon>Myriangiales</taxon>
        <taxon>Elsinoaceae</taxon>
        <taxon>Elsinoe</taxon>
    </lineage>
</organism>
<protein>
    <submittedName>
        <fullName evidence="1">Uncharacterized protein</fullName>
    </submittedName>
</protein>
<dbReference type="STRING" id="40998.A0A2P7YDY2"/>
<accession>A0A2P7YDY2</accession>
<name>A0A2P7YDY2_9PEZI</name>
<keyword evidence="2" id="KW-1185">Reference proteome</keyword>
<comment type="caution">
    <text evidence="1">The sequence shown here is derived from an EMBL/GenBank/DDBJ whole genome shotgun (WGS) entry which is preliminary data.</text>
</comment>
<dbReference type="OrthoDB" id="3029470at2759"/>
<dbReference type="Proteomes" id="UP000243723">
    <property type="component" value="Unassembled WGS sequence"/>
</dbReference>
<evidence type="ECO:0000313" key="1">
    <source>
        <dbReference type="EMBL" id="PSK34167.1"/>
    </source>
</evidence>
<proteinExistence type="predicted"/>
<evidence type="ECO:0000313" key="2">
    <source>
        <dbReference type="Proteomes" id="UP000243723"/>
    </source>
</evidence>
<dbReference type="AlphaFoldDB" id="A0A2P7YDY2"/>
<reference evidence="1 2" key="1">
    <citation type="submission" date="2017-05" db="EMBL/GenBank/DDBJ databases">
        <title>Draft genome sequence of Elsinoe australis.</title>
        <authorList>
            <person name="Cheng Q."/>
        </authorList>
    </citation>
    <scope>NUCLEOTIDE SEQUENCE [LARGE SCALE GENOMIC DNA]</scope>
    <source>
        <strain evidence="1 2">NL1</strain>
    </source>
</reference>
<dbReference type="EMBL" id="NHZQ01000447">
    <property type="protein sequence ID" value="PSK34167.1"/>
    <property type="molecule type" value="Genomic_DNA"/>
</dbReference>
<gene>
    <name evidence="1" type="ORF">B9Z65_8493</name>
</gene>